<dbReference type="Gene3D" id="3.40.50.150">
    <property type="entry name" value="Vaccinia Virus protein VP39"/>
    <property type="match status" value="1"/>
</dbReference>
<name>A0A7S8IZ66_9BACT</name>
<evidence type="ECO:0000313" key="2">
    <source>
        <dbReference type="EMBL" id="QPD03963.1"/>
    </source>
</evidence>
<dbReference type="SUPFAM" id="SSF53335">
    <property type="entry name" value="S-adenosyl-L-methionine-dependent methyltransferases"/>
    <property type="match status" value="1"/>
</dbReference>
<keyword evidence="2" id="KW-0808">Transferase</keyword>
<evidence type="ECO:0000313" key="3">
    <source>
        <dbReference type="Proteomes" id="UP000593737"/>
    </source>
</evidence>
<evidence type="ECO:0000259" key="1">
    <source>
        <dbReference type="Pfam" id="PF08241"/>
    </source>
</evidence>
<organism evidence="2 3">
    <name type="scientific">Candidatus Nitrospira kreftii</name>
    <dbReference type="NCBI Taxonomy" id="2652173"/>
    <lineage>
        <taxon>Bacteria</taxon>
        <taxon>Pseudomonadati</taxon>
        <taxon>Nitrospirota</taxon>
        <taxon>Nitrospiria</taxon>
        <taxon>Nitrospirales</taxon>
        <taxon>Nitrospiraceae</taxon>
        <taxon>Nitrospira</taxon>
    </lineage>
</organism>
<dbReference type="GO" id="GO:0008757">
    <property type="term" value="F:S-adenosylmethionine-dependent methyltransferase activity"/>
    <property type="evidence" value="ECO:0007669"/>
    <property type="project" value="InterPro"/>
</dbReference>
<gene>
    <name evidence="2" type="ORF">Nkreftii_001737</name>
</gene>
<dbReference type="InterPro" id="IPR029063">
    <property type="entry name" value="SAM-dependent_MTases_sf"/>
</dbReference>
<dbReference type="GO" id="GO:0032259">
    <property type="term" value="P:methylation"/>
    <property type="evidence" value="ECO:0007669"/>
    <property type="project" value="UniProtKB-KW"/>
</dbReference>
<dbReference type="InterPro" id="IPR013216">
    <property type="entry name" value="Methyltransf_11"/>
</dbReference>
<accession>A0A7S8IZ66</accession>
<keyword evidence="2" id="KW-0489">Methyltransferase</keyword>
<dbReference type="EMBL" id="CP047423">
    <property type="protein sequence ID" value="QPD03963.1"/>
    <property type="molecule type" value="Genomic_DNA"/>
</dbReference>
<feature type="domain" description="Methyltransferase type 11" evidence="1">
    <location>
        <begin position="69"/>
        <end position="117"/>
    </location>
</feature>
<dbReference type="AlphaFoldDB" id="A0A7S8IZ66"/>
<dbReference type="Pfam" id="PF08241">
    <property type="entry name" value="Methyltransf_11"/>
    <property type="match status" value="1"/>
</dbReference>
<proteinExistence type="predicted"/>
<reference evidence="2 3" key="1">
    <citation type="journal article" date="2020" name="ISME J.">
        <title>Enrichment and physiological characterization of a novel comammox Nitrospira indicates ammonium inhibition of complete nitrification.</title>
        <authorList>
            <person name="Sakoula D."/>
            <person name="Koch H."/>
            <person name="Frank J."/>
            <person name="Jetten M.S.M."/>
            <person name="van Kessel M.A.H.J."/>
            <person name="Lucker S."/>
        </authorList>
    </citation>
    <scope>NUCLEOTIDE SEQUENCE [LARGE SCALE GENOMIC DNA]</scope>
    <source>
        <strain evidence="2">Comreactor17</strain>
    </source>
</reference>
<protein>
    <submittedName>
        <fullName evidence="2">Methyltransferase</fullName>
    </submittedName>
</protein>
<dbReference type="Proteomes" id="UP000593737">
    <property type="component" value="Chromosome"/>
</dbReference>
<sequence length="241" mass="28168">MSHEVIHRHRAVWEQKPVLRQLYADWYRAMVAWLVSGPTVELGGGTGNLKEHLPEAYCTDVVVLPWLNLVADGQRLPFRSESLANLVLFDCLHHIENVTLFFDEAQRTLRVGGRIIIMDPYLSWFSWPIYRWFHPEPVDYTEDPLYAKPPQAGRRPFDANQAVATILFERNRAGFQVRYPGFSIRHMRRMACAAYPLSGGFDHPSLLPQWLLTPMLRLEHQLERLGRFFAFRMLVVIERRV</sequence>
<dbReference type="KEGG" id="nkf:Nkreftii_001737"/>